<name>A0ABP7FP04_9ACTN</name>
<evidence type="ECO:0000256" key="2">
    <source>
        <dbReference type="ARBA" id="ARBA00022741"/>
    </source>
</evidence>
<dbReference type="SMART" id="SM00382">
    <property type="entry name" value="AAA"/>
    <property type="match status" value="1"/>
</dbReference>
<dbReference type="Gene3D" id="3.40.50.300">
    <property type="entry name" value="P-loop containing nucleotide triphosphate hydrolases"/>
    <property type="match status" value="1"/>
</dbReference>
<dbReference type="Proteomes" id="UP001499884">
    <property type="component" value="Unassembled WGS sequence"/>
</dbReference>
<evidence type="ECO:0000313" key="6">
    <source>
        <dbReference type="Proteomes" id="UP001499884"/>
    </source>
</evidence>
<dbReference type="InterPro" id="IPR015854">
    <property type="entry name" value="ABC_transpr_LolD-like"/>
</dbReference>
<feature type="domain" description="ABC transporter" evidence="4">
    <location>
        <begin position="13"/>
        <end position="244"/>
    </location>
</feature>
<evidence type="ECO:0000259" key="4">
    <source>
        <dbReference type="PROSITE" id="PS50893"/>
    </source>
</evidence>
<dbReference type="InterPro" id="IPR027417">
    <property type="entry name" value="P-loop_NTPase"/>
</dbReference>
<dbReference type="EMBL" id="BAABEP010000037">
    <property type="protein sequence ID" value="GAA3743841.1"/>
    <property type="molecule type" value="Genomic_DNA"/>
</dbReference>
<dbReference type="SUPFAM" id="SSF52540">
    <property type="entry name" value="P-loop containing nucleoside triphosphate hydrolases"/>
    <property type="match status" value="1"/>
</dbReference>
<comment type="caution">
    <text evidence="5">The sequence shown here is derived from an EMBL/GenBank/DDBJ whole genome shotgun (WGS) entry which is preliminary data.</text>
</comment>
<sequence length="244" mass="26123">MYAMVAPPDNDVLQARSLHCSPGGFPALTGVSLGVREGDILAVLGPRGSGKTTLLRCLSGQQVPHEGEVWFDGHPIHTLSAARRERLRADSFAWVGAEPSLVPELSGWENAALPLLLRGTPHRAARAAAMDWLERLDVADCARARPDRMPRDQRQRIAVARALAAAPTVLFADEPTAALHAGDRTHVLRTLTTAARSHHITVVLASVDEEAAEFADRAVRLVDGRRADSATGSDEGQEACSLSV</sequence>
<dbReference type="InterPro" id="IPR003593">
    <property type="entry name" value="AAA+_ATPase"/>
</dbReference>
<evidence type="ECO:0000256" key="3">
    <source>
        <dbReference type="ARBA" id="ARBA00022840"/>
    </source>
</evidence>
<comment type="similarity">
    <text evidence="1">Belongs to the ABC transporter superfamily.</text>
</comment>
<dbReference type="Pfam" id="PF00005">
    <property type="entry name" value="ABC_tran"/>
    <property type="match status" value="1"/>
</dbReference>
<accession>A0ABP7FP04</accession>
<dbReference type="PROSITE" id="PS50893">
    <property type="entry name" value="ABC_TRANSPORTER_2"/>
    <property type="match status" value="1"/>
</dbReference>
<reference evidence="6" key="1">
    <citation type="journal article" date="2019" name="Int. J. Syst. Evol. Microbiol.">
        <title>The Global Catalogue of Microorganisms (GCM) 10K type strain sequencing project: providing services to taxonomists for standard genome sequencing and annotation.</title>
        <authorList>
            <consortium name="The Broad Institute Genomics Platform"/>
            <consortium name="The Broad Institute Genome Sequencing Center for Infectious Disease"/>
            <person name="Wu L."/>
            <person name="Ma J."/>
        </authorList>
    </citation>
    <scope>NUCLEOTIDE SEQUENCE [LARGE SCALE GENOMIC DNA]</scope>
    <source>
        <strain evidence="6">JCM 30846</strain>
    </source>
</reference>
<dbReference type="GO" id="GO:0005524">
    <property type="term" value="F:ATP binding"/>
    <property type="evidence" value="ECO:0007669"/>
    <property type="project" value="UniProtKB-KW"/>
</dbReference>
<keyword evidence="2" id="KW-0547">Nucleotide-binding</keyword>
<gene>
    <name evidence="5" type="ORF">GCM10023082_45720</name>
</gene>
<evidence type="ECO:0000313" key="5">
    <source>
        <dbReference type="EMBL" id="GAA3743841.1"/>
    </source>
</evidence>
<protein>
    <submittedName>
        <fullName evidence="5">ATP-binding cassette domain-containing protein</fullName>
    </submittedName>
</protein>
<keyword evidence="3 5" id="KW-0067">ATP-binding</keyword>
<keyword evidence="6" id="KW-1185">Reference proteome</keyword>
<organism evidence="5 6">
    <name type="scientific">Streptomyces tremellae</name>
    <dbReference type="NCBI Taxonomy" id="1124239"/>
    <lineage>
        <taxon>Bacteria</taxon>
        <taxon>Bacillati</taxon>
        <taxon>Actinomycetota</taxon>
        <taxon>Actinomycetes</taxon>
        <taxon>Kitasatosporales</taxon>
        <taxon>Streptomycetaceae</taxon>
        <taxon>Streptomyces</taxon>
    </lineage>
</organism>
<evidence type="ECO:0000256" key="1">
    <source>
        <dbReference type="ARBA" id="ARBA00005417"/>
    </source>
</evidence>
<dbReference type="PANTHER" id="PTHR24220:SF689">
    <property type="entry name" value="LIPOPROTEIN-RELEASING SYSTEM ATP-BINDING PROTEIN LOLD"/>
    <property type="match status" value="1"/>
</dbReference>
<proteinExistence type="inferred from homology"/>
<dbReference type="PANTHER" id="PTHR24220">
    <property type="entry name" value="IMPORT ATP-BINDING PROTEIN"/>
    <property type="match status" value="1"/>
</dbReference>
<dbReference type="InterPro" id="IPR003439">
    <property type="entry name" value="ABC_transporter-like_ATP-bd"/>
</dbReference>